<evidence type="ECO:0000313" key="1">
    <source>
        <dbReference type="EMBL" id="CAI4034069.1"/>
    </source>
</evidence>
<dbReference type="EMBL" id="OX365700">
    <property type="protein sequence ID" value="CAI4034069.1"/>
    <property type="molecule type" value="Genomic_DNA"/>
</dbReference>
<dbReference type="AlphaFoldDB" id="A0AA86TFV7"/>
<protein>
    <recommendedName>
        <fullName evidence="3">Uracil-DNA glycosylase-like domain-containing protein</fullName>
    </recommendedName>
</protein>
<evidence type="ECO:0008006" key="3">
    <source>
        <dbReference type="Google" id="ProtNLM"/>
    </source>
</evidence>
<reference evidence="1" key="1">
    <citation type="submission" date="2022-10" db="EMBL/GenBank/DDBJ databases">
        <authorList>
            <person name="Koch H."/>
        </authorList>
    </citation>
    <scope>NUCLEOTIDE SEQUENCE</scope>
    <source>
        <strain evidence="1">DNF</strain>
    </source>
</reference>
<dbReference type="Proteomes" id="UP001179121">
    <property type="component" value="Chromosome"/>
</dbReference>
<sequence length="243" mass="28648">MGKRIQVELVARSGFGFGDLEAPYWFIGLEPGLGRKEHNELKDRIDLRISAWEEKEIQDLYEYHYRIGVDWWFRPKAKLQKTWAKLIRMLFVLDGKPVDVDSIREFQSDKWGRTKSKTCLLELFPLPCPSTKAEHWKSCYDIERRFYEERCRKIRLPRFHQLITEYRPAAVIFYGLKKMEDWKLIAGIDSKCFMSEGSMGVKNGTLYYVVKHPAAKGVSNMYFEDAGTDVRRLLNGLIHNRNN</sequence>
<gene>
    <name evidence="1" type="ORF">DNFV4_04513</name>
</gene>
<dbReference type="RefSeq" id="WP_289271485.1">
    <property type="nucleotide sequence ID" value="NZ_OX365700.1"/>
</dbReference>
<name>A0AA86TFV7_9BACT</name>
<proteinExistence type="predicted"/>
<keyword evidence="2" id="KW-1185">Reference proteome</keyword>
<dbReference type="KEGG" id="nti:DNFV4_04513"/>
<organism evidence="1 2">
    <name type="scientific">Nitrospira tepida</name>
    <dbReference type="NCBI Taxonomy" id="2973512"/>
    <lineage>
        <taxon>Bacteria</taxon>
        <taxon>Pseudomonadati</taxon>
        <taxon>Nitrospirota</taxon>
        <taxon>Nitrospiria</taxon>
        <taxon>Nitrospirales</taxon>
        <taxon>Nitrospiraceae</taxon>
        <taxon>Nitrospira</taxon>
    </lineage>
</organism>
<accession>A0AA86TFV7</accession>
<evidence type="ECO:0000313" key="2">
    <source>
        <dbReference type="Proteomes" id="UP001179121"/>
    </source>
</evidence>